<feature type="region of interest" description="Disordered" evidence="1">
    <location>
        <begin position="121"/>
        <end position="142"/>
    </location>
</feature>
<dbReference type="InterPro" id="IPR018625">
    <property type="entry name" value="Pet100"/>
</dbReference>
<feature type="compositionally biased region" description="Gly residues" evidence="1">
    <location>
        <begin position="125"/>
        <end position="134"/>
    </location>
</feature>
<dbReference type="AlphaFoldDB" id="A0ABD3MSY2"/>
<name>A0ABD3MSY2_9STRA</name>
<evidence type="ECO:0000256" key="1">
    <source>
        <dbReference type="SAM" id="MobiDB-lite"/>
    </source>
</evidence>
<reference evidence="2 3" key="1">
    <citation type="submission" date="2024-10" db="EMBL/GenBank/DDBJ databases">
        <title>Updated reference genomes for cyclostephanoid diatoms.</title>
        <authorList>
            <person name="Roberts W.R."/>
            <person name="Alverson A.J."/>
        </authorList>
    </citation>
    <scope>NUCLEOTIDE SEQUENCE [LARGE SCALE GENOMIC DNA]</scope>
    <source>
        <strain evidence="2 3">AJA232-27</strain>
    </source>
</reference>
<sequence>MVLGRAGLRLEAQKFALYLLIPITASLAFNEPSVQKWAADYFQFMKYPANPKTNLKDEYEAIKKQREEEIEWEKRMADKREEGRKEYLKQLKQLGSNSVTAAGTSTVLESQKERKGWFGWLGTWRGRGTGGGDGNSSSDGSR</sequence>
<dbReference type="EMBL" id="JALLBG020000078">
    <property type="protein sequence ID" value="KAL3767059.1"/>
    <property type="molecule type" value="Genomic_DNA"/>
</dbReference>
<gene>
    <name evidence="2" type="ORF">ACHAWU_004557</name>
</gene>
<dbReference type="Proteomes" id="UP001530293">
    <property type="component" value="Unassembled WGS sequence"/>
</dbReference>
<organism evidence="2 3">
    <name type="scientific">Discostella pseudostelligera</name>
    <dbReference type="NCBI Taxonomy" id="259834"/>
    <lineage>
        <taxon>Eukaryota</taxon>
        <taxon>Sar</taxon>
        <taxon>Stramenopiles</taxon>
        <taxon>Ochrophyta</taxon>
        <taxon>Bacillariophyta</taxon>
        <taxon>Coscinodiscophyceae</taxon>
        <taxon>Thalassiosirophycidae</taxon>
        <taxon>Stephanodiscales</taxon>
        <taxon>Stephanodiscaceae</taxon>
        <taxon>Discostella</taxon>
    </lineage>
</organism>
<comment type="caution">
    <text evidence="2">The sequence shown here is derived from an EMBL/GenBank/DDBJ whole genome shotgun (WGS) entry which is preliminary data.</text>
</comment>
<proteinExistence type="predicted"/>
<keyword evidence="3" id="KW-1185">Reference proteome</keyword>
<protein>
    <submittedName>
        <fullName evidence="2">Uncharacterized protein</fullName>
    </submittedName>
</protein>
<accession>A0ABD3MSY2</accession>
<evidence type="ECO:0000313" key="3">
    <source>
        <dbReference type="Proteomes" id="UP001530293"/>
    </source>
</evidence>
<dbReference type="Pfam" id="PF09803">
    <property type="entry name" value="Pet100"/>
    <property type="match status" value="1"/>
</dbReference>
<evidence type="ECO:0000313" key="2">
    <source>
        <dbReference type="EMBL" id="KAL3767059.1"/>
    </source>
</evidence>